<keyword evidence="2" id="KW-0676">Redox-active center</keyword>
<dbReference type="AlphaFoldDB" id="A0A0Q4B8F4"/>
<accession>A0A0Q4B8F4</accession>
<dbReference type="PROSITE" id="PS51352">
    <property type="entry name" value="THIOREDOXIN_2"/>
    <property type="match status" value="1"/>
</dbReference>
<dbReference type="CDD" id="cd03014">
    <property type="entry name" value="PRX_Atyp2cys"/>
    <property type="match status" value="1"/>
</dbReference>
<reference evidence="4" key="1">
    <citation type="submission" date="2015-08" db="EMBL/GenBank/DDBJ databases">
        <title>Candidatus Bacteriodes Periocalifornicus.</title>
        <authorList>
            <person name="McLean J.S."/>
            <person name="Kelley S."/>
        </authorList>
    </citation>
    <scope>NUCLEOTIDE SEQUENCE [LARGE SCALE GENOMIC DNA]</scope>
    <source>
        <strain evidence="4">12B</strain>
    </source>
</reference>
<proteinExistence type="predicted"/>
<dbReference type="InterPro" id="IPR002065">
    <property type="entry name" value="TPX"/>
</dbReference>
<keyword evidence="5" id="KW-1185">Reference proteome</keyword>
<dbReference type="NCBIfam" id="NF001808">
    <property type="entry name" value="PRK00522.1"/>
    <property type="match status" value="1"/>
</dbReference>
<comment type="caution">
    <text evidence="4">The sequence shown here is derived from an EMBL/GenBank/DDBJ whole genome shotgun (WGS) entry which is preliminary data.</text>
</comment>
<evidence type="ECO:0000256" key="1">
    <source>
        <dbReference type="ARBA" id="ARBA00023157"/>
    </source>
</evidence>
<dbReference type="Pfam" id="PF08534">
    <property type="entry name" value="Redoxin"/>
    <property type="match status" value="1"/>
</dbReference>
<dbReference type="STRING" id="1702214.AL399_01035"/>
<feature type="domain" description="Thioredoxin" evidence="3">
    <location>
        <begin position="19"/>
        <end position="168"/>
    </location>
</feature>
<evidence type="ECO:0000259" key="3">
    <source>
        <dbReference type="PROSITE" id="PS51352"/>
    </source>
</evidence>
<dbReference type="Gene3D" id="3.40.30.10">
    <property type="entry name" value="Glutaredoxin"/>
    <property type="match status" value="1"/>
</dbReference>
<dbReference type="InterPro" id="IPR036249">
    <property type="entry name" value="Thioredoxin-like_sf"/>
</dbReference>
<dbReference type="PANTHER" id="PTHR43110:SF1">
    <property type="entry name" value="THIOL PEROXIDASE"/>
    <property type="match status" value="1"/>
</dbReference>
<dbReference type="SUPFAM" id="SSF52833">
    <property type="entry name" value="Thioredoxin-like"/>
    <property type="match status" value="1"/>
</dbReference>
<gene>
    <name evidence="4" type="ORF">AL399_01035</name>
</gene>
<name>A0A0Q4B8F4_9BACT</name>
<organism evidence="4 5">
    <name type="scientific">Candidatus [Bacteroides] periocalifornicus</name>
    <dbReference type="NCBI Taxonomy" id="1702214"/>
    <lineage>
        <taxon>Bacteria</taxon>
        <taxon>Pseudomonadati</taxon>
        <taxon>Bacteroidota</taxon>
    </lineage>
</organism>
<dbReference type="EMBL" id="LIIK01000003">
    <property type="protein sequence ID" value="KQM09512.1"/>
    <property type="molecule type" value="Genomic_DNA"/>
</dbReference>
<dbReference type="InterPro" id="IPR013766">
    <property type="entry name" value="Thioredoxin_domain"/>
</dbReference>
<evidence type="ECO:0000313" key="4">
    <source>
        <dbReference type="EMBL" id="KQM09512.1"/>
    </source>
</evidence>
<dbReference type="InterPro" id="IPR013740">
    <property type="entry name" value="Redoxin"/>
</dbReference>
<protein>
    <recommendedName>
        <fullName evidence="3">Thioredoxin domain-containing protein</fullName>
    </recommendedName>
</protein>
<evidence type="ECO:0000313" key="5">
    <source>
        <dbReference type="Proteomes" id="UP000054172"/>
    </source>
</evidence>
<dbReference type="PANTHER" id="PTHR43110">
    <property type="entry name" value="THIOL PEROXIDASE"/>
    <property type="match status" value="1"/>
</dbReference>
<keyword evidence="1" id="KW-1015">Disulfide bond</keyword>
<dbReference type="GO" id="GO:0008379">
    <property type="term" value="F:thioredoxin peroxidase activity"/>
    <property type="evidence" value="ECO:0007669"/>
    <property type="project" value="InterPro"/>
</dbReference>
<sequence>MARNVKFGGNPVELLGTEVKVGDKAQGFTCVGMDLKSVSLADYEGKVRVLSVFPSIDTPVCSLQAGKFNAQAGELGDRVQIFTISCDLPFALGRYCGAHGVKNMVMLSDHLDLDFGMKYGFVLSGLRLLARGVVVVDKTGVVRYAEYVPDVANEPNYDQVMEVVKGLL</sequence>
<dbReference type="InterPro" id="IPR050455">
    <property type="entry name" value="Tpx_Peroxidase_subfamily"/>
</dbReference>
<dbReference type="PATRIC" id="fig|1702214.3.peg.1680"/>
<evidence type="ECO:0000256" key="2">
    <source>
        <dbReference type="ARBA" id="ARBA00023284"/>
    </source>
</evidence>
<dbReference type="Proteomes" id="UP000054172">
    <property type="component" value="Unassembled WGS sequence"/>
</dbReference>